<reference evidence="3" key="1">
    <citation type="submission" date="2016-10" db="EMBL/GenBank/DDBJ databases">
        <authorList>
            <person name="Varghese N."/>
            <person name="Submissions S."/>
        </authorList>
    </citation>
    <scope>NUCLEOTIDE SEQUENCE [LARGE SCALE GENOMIC DNA]</scope>
    <source>
        <strain evidence="3">DSM 23313</strain>
    </source>
</reference>
<dbReference type="STRING" id="702745.SAMN05421818_11623"/>
<keyword evidence="1" id="KW-0732">Signal</keyword>
<name>A0A1G8FE70_9FLAO</name>
<feature type="signal peptide" evidence="1">
    <location>
        <begin position="1"/>
        <end position="18"/>
    </location>
</feature>
<protein>
    <submittedName>
        <fullName evidence="2">Uncharacterized protein</fullName>
    </submittedName>
</protein>
<dbReference type="Proteomes" id="UP000243588">
    <property type="component" value="Unassembled WGS sequence"/>
</dbReference>
<keyword evidence="3" id="KW-1185">Reference proteome</keyword>
<gene>
    <name evidence="2" type="ORF">SAMN05421818_11623</name>
</gene>
<accession>A0A1G8FE70</accession>
<organism evidence="2 3">
    <name type="scientific">Myroides phaeus</name>
    <dbReference type="NCBI Taxonomy" id="702745"/>
    <lineage>
        <taxon>Bacteria</taxon>
        <taxon>Pseudomonadati</taxon>
        <taxon>Bacteroidota</taxon>
        <taxon>Flavobacteriia</taxon>
        <taxon>Flavobacteriales</taxon>
        <taxon>Flavobacteriaceae</taxon>
        <taxon>Myroides</taxon>
    </lineage>
</organism>
<feature type="chain" id="PRO_5017303354" evidence="1">
    <location>
        <begin position="19"/>
        <end position="153"/>
    </location>
</feature>
<dbReference type="EMBL" id="FNDQ01000016">
    <property type="protein sequence ID" value="SDH80395.1"/>
    <property type="molecule type" value="Genomic_DNA"/>
</dbReference>
<dbReference type="RefSeq" id="WP_143021885.1">
    <property type="nucleotide sequence ID" value="NZ_FNDQ01000016.1"/>
</dbReference>
<evidence type="ECO:0000256" key="1">
    <source>
        <dbReference type="SAM" id="SignalP"/>
    </source>
</evidence>
<evidence type="ECO:0000313" key="2">
    <source>
        <dbReference type="EMBL" id="SDH80395.1"/>
    </source>
</evidence>
<sequence length="153" mass="18198">MKKIILLFIAILSFSACSTTDDYGCYEGYVNTYDLRPSANIDPRDLIVRGLKVNEYTVIRSQREFRDRVKDARYFENQIDFSRYDLIIGQVYIKNRNVKIETILTQFCNYSNQVLLEVKLYNNRQRYEDFITYNAIVPKLRTDDVIVDTIIYE</sequence>
<dbReference type="PROSITE" id="PS51257">
    <property type="entry name" value="PROKAR_LIPOPROTEIN"/>
    <property type="match status" value="1"/>
</dbReference>
<evidence type="ECO:0000313" key="3">
    <source>
        <dbReference type="Proteomes" id="UP000243588"/>
    </source>
</evidence>
<dbReference type="AlphaFoldDB" id="A0A1G8FE70"/>
<proteinExistence type="predicted"/>